<dbReference type="PANTHER" id="PTHR28187:SF1">
    <property type="entry name" value="PROTEIN RCR1-RELATED"/>
    <property type="match status" value="1"/>
</dbReference>
<dbReference type="Proteomes" id="UP001287356">
    <property type="component" value="Unassembled WGS sequence"/>
</dbReference>
<keyword evidence="4" id="KW-1185">Reference proteome</keyword>
<dbReference type="Pfam" id="PF12273">
    <property type="entry name" value="RCR"/>
    <property type="match status" value="1"/>
</dbReference>
<comment type="caution">
    <text evidence="3">The sequence shown here is derived from an EMBL/GenBank/DDBJ whole genome shotgun (WGS) entry which is preliminary data.</text>
</comment>
<evidence type="ECO:0000313" key="3">
    <source>
        <dbReference type="EMBL" id="KAK3383263.1"/>
    </source>
</evidence>
<feature type="compositionally biased region" description="Low complexity" evidence="1">
    <location>
        <begin position="95"/>
        <end position="106"/>
    </location>
</feature>
<dbReference type="GO" id="GO:0016192">
    <property type="term" value="P:vesicle-mediated transport"/>
    <property type="evidence" value="ECO:0007669"/>
    <property type="project" value="TreeGrafter"/>
</dbReference>
<dbReference type="InterPro" id="IPR020999">
    <property type="entry name" value="Chitin_synth_reg_RCR"/>
</dbReference>
<dbReference type="PANTHER" id="PTHR28187">
    <property type="entry name" value="PROTEIN RCR1-RELATED"/>
    <property type="match status" value="1"/>
</dbReference>
<dbReference type="AlphaFoldDB" id="A0AAE0NKJ8"/>
<proteinExistence type="predicted"/>
<reference evidence="3" key="2">
    <citation type="submission" date="2023-06" db="EMBL/GenBank/DDBJ databases">
        <authorList>
            <consortium name="Lawrence Berkeley National Laboratory"/>
            <person name="Haridas S."/>
            <person name="Hensen N."/>
            <person name="Bonometti L."/>
            <person name="Westerberg I."/>
            <person name="Brannstrom I.O."/>
            <person name="Guillou S."/>
            <person name="Cros-Aarteil S."/>
            <person name="Calhoun S."/>
            <person name="Kuo A."/>
            <person name="Mondo S."/>
            <person name="Pangilinan J."/>
            <person name="Riley R."/>
            <person name="Labutti K."/>
            <person name="Andreopoulos B."/>
            <person name="Lipzen A."/>
            <person name="Chen C."/>
            <person name="Yanf M."/>
            <person name="Daum C."/>
            <person name="Ng V."/>
            <person name="Clum A."/>
            <person name="Steindorff A."/>
            <person name="Ohm R."/>
            <person name="Martin F."/>
            <person name="Silar P."/>
            <person name="Natvig D."/>
            <person name="Lalanne C."/>
            <person name="Gautier V."/>
            <person name="Ament-Velasquez S.L."/>
            <person name="Kruys A."/>
            <person name="Hutchinson M.I."/>
            <person name="Powell A.J."/>
            <person name="Barry K."/>
            <person name="Miller A.N."/>
            <person name="Grigoriev I.V."/>
            <person name="Debuchy R."/>
            <person name="Gladieux P."/>
            <person name="Thoren M.H."/>
            <person name="Johannesson H."/>
        </authorList>
    </citation>
    <scope>NUCLEOTIDE SEQUENCE</scope>
    <source>
        <strain evidence="3">CBS 958.72</strain>
    </source>
</reference>
<feature type="compositionally biased region" description="Pro residues" evidence="1">
    <location>
        <begin position="164"/>
        <end position="173"/>
    </location>
</feature>
<dbReference type="EMBL" id="JAULSN010000001">
    <property type="protein sequence ID" value="KAK3383263.1"/>
    <property type="molecule type" value="Genomic_DNA"/>
</dbReference>
<keyword evidence="2" id="KW-0472">Membrane</keyword>
<gene>
    <name evidence="3" type="ORF">B0T24DRAFT_604323</name>
</gene>
<name>A0AAE0NKJ8_9PEZI</name>
<keyword evidence="2" id="KW-0812">Transmembrane</keyword>
<accession>A0AAE0NKJ8</accession>
<evidence type="ECO:0000313" key="4">
    <source>
        <dbReference type="Proteomes" id="UP001287356"/>
    </source>
</evidence>
<feature type="compositionally biased region" description="Pro residues" evidence="1">
    <location>
        <begin position="84"/>
        <end position="94"/>
    </location>
</feature>
<reference evidence="3" key="1">
    <citation type="journal article" date="2023" name="Mol. Phylogenet. Evol.">
        <title>Genome-scale phylogeny and comparative genomics of the fungal order Sordariales.</title>
        <authorList>
            <person name="Hensen N."/>
            <person name="Bonometti L."/>
            <person name="Westerberg I."/>
            <person name="Brannstrom I.O."/>
            <person name="Guillou S."/>
            <person name="Cros-Aarteil S."/>
            <person name="Calhoun S."/>
            <person name="Haridas S."/>
            <person name="Kuo A."/>
            <person name="Mondo S."/>
            <person name="Pangilinan J."/>
            <person name="Riley R."/>
            <person name="LaButti K."/>
            <person name="Andreopoulos B."/>
            <person name="Lipzen A."/>
            <person name="Chen C."/>
            <person name="Yan M."/>
            <person name="Daum C."/>
            <person name="Ng V."/>
            <person name="Clum A."/>
            <person name="Steindorff A."/>
            <person name="Ohm R.A."/>
            <person name="Martin F."/>
            <person name="Silar P."/>
            <person name="Natvig D.O."/>
            <person name="Lalanne C."/>
            <person name="Gautier V."/>
            <person name="Ament-Velasquez S.L."/>
            <person name="Kruys A."/>
            <person name="Hutchinson M.I."/>
            <person name="Powell A.J."/>
            <person name="Barry K."/>
            <person name="Miller A.N."/>
            <person name="Grigoriev I.V."/>
            <person name="Debuchy R."/>
            <person name="Gladieux P."/>
            <person name="Hiltunen Thoren M."/>
            <person name="Johannesson H."/>
        </authorList>
    </citation>
    <scope>NUCLEOTIDE SEQUENCE</scope>
    <source>
        <strain evidence="3">CBS 958.72</strain>
    </source>
</reference>
<sequence length="173" mass="18703">MAPTEQPASLAARYYTNCGYGYSSGSDGRCYRDSAWFWWGRWVFAGVAIVLVFAVLLLVGRRNSRRRRQQGLQPLPGTAWMAGPAPPYYPPPPQYTAQPPAGAQTPVGSQGTGHKFNQNDGYYANQEGVQLQEPSNTYQRGGDYVYAPPEGPPPVAGNGSYSPPAGPPPGKHN</sequence>
<evidence type="ECO:0000256" key="1">
    <source>
        <dbReference type="SAM" id="MobiDB-lite"/>
    </source>
</evidence>
<keyword evidence="2" id="KW-1133">Transmembrane helix</keyword>
<organism evidence="3 4">
    <name type="scientific">Lasiosphaeria ovina</name>
    <dbReference type="NCBI Taxonomy" id="92902"/>
    <lineage>
        <taxon>Eukaryota</taxon>
        <taxon>Fungi</taxon>
        <taxon>Dikarya</taxon>
        <taxon>Ascomycota</taxon>
        <taxon>Pezizomycotina</taxon>
        <taxon>Sordariomycetes</taxon>
        <taxon>Sordariomycetidae</taxon>
        <taxon>Sordariales</taxon>
        <taxon>Lasiosphaeriaceae</taxon>
        <taxon>Lasiosphaeria</taxon>
    </lineage>
</organism>
<feature type="transmembrane region" description="Helical" evidence="2">
    <location>
        <begin position="36"/>
        <end position="59"/>
    </location>
</feature>
<feature type="region of interest" description="Disordered" evidence="1">
    <location>
        <begin position="66"/>
        <end position="173"/>
    </location>
</feature>
<feature type="compositionally biased region" description="Polar residues" evidence="1">
    <location>
        <begin position="127"/>
        <end position="139"/>
    </location>
</feature>
<evidence type="ECO:0000256" key="2">
    <source>
        <dbReference type="SAM" id="Phobius"/>
    </source>
</evidence>
<protein>
    <submittedName>
        <fullName evidence="3">Chitin synthesis regulation, resistance to congo red-domain-containing protein</fullName>
    </submittedName>
</protein>